<evidence type="ECO:0000259" key="7">
    <source>
        <dbReference type="PROSITE" id="PS50011"/>
    </source>
</evidence>
<organism evidence="8">
    <name type="scientific">Salvia splendens</name>
    <name type="common">Scarlet sage</name>
    <dbReference type="NCBI Taxonomy" id="180675"/>
    <lineage>
        <taxon>Eukaryota</taxon>
        <taxon>Viridiplantae</taxon>
        <taxon>Streptophyta</taxon>
        <taxon>Embryophyta</taxon>
        <taxon>Tracheophyta</taxon>
        <taxon>Spermatophyta</taxon>
        <taxon>Magnoliopsida</taxon>
        <taxon>eudicotyledons</taxon>
        <taxon>Gunneridae</taxon>
        <taxon>Pentapetalae</taxon>
        <taxon>asterids</taxon>
        <taxon>lamiids</taxon>
        <taxon>Lamiales</taxon>
        <taxon>Lamiaceae</taxon>
        <taxon>Nepetoideae</taxon>
        <taxon>Mentheae</taxon>
        <taxon>Salviinae</taxon>
        <taxon>Salvia</taxon>
        <taxon>Salvia subgen. Calosphace</taxon>
        <taxon>core Calosphace</taxon>
    </lineage>
</organism>
<evidence type="ECO:0000256" key="1">
    <source>
        <dbReference type="ARBA" id="ARBA00022679"/>
    </source>
</evidence>
<dbReference type="EMBL" id="PNBA02000008">
    <property type="protein sequence ID" value="KAG6416554.1"/>
    <property type="molecule type" value="Genomic_DNA"/>
</dbReference>
<dbReference type="GO" id="GO:0005524">
    <property type="term" value="F:ATP binding"/>
    <property type="evidence" value="ECO:0007669"/>
    <property type="project" value="UniProtKB-UniRule"/>
</dbReference>
<evidence type="ECO:0000313" key="9">
    <source>
        <dbReference type="Proteomes" id="UP000298416"/>
    </source>
</evidence>
<reference evidence="8" key="2">
    <citation type="submission" date="2020-08" db="EMBL/GenBank/DDBJ databases">
        <title>Plant Genome Project.</title>
        <authorList>
            <person name="Zhang R.-G."/>
        </authorList>
    </citation>
    <scope>NUCLEOTIDE SEQUENCE</scope>
    <source>
        <strain evidence="8">Huo1</strain>
        <tissue evidence="8">Leaf</tissue>
    </source>
</reference>
<dbReference type="Proteomes" id="UP000298416">
    <property type="component" value="Unassembled WGS sequence"/>
</dbReference>
<dbReference type="Pfam" id="PF07714">
    <property type="entry name" value="PK_Tyr_Ser-Thr"/>
    <property type="match status" value="1"/>
</dbReference>
<evidence type="ECO:0000256" key="5">
    <source>
        <dbReference type="PROSITE-ProRule" id="PRU10141"/>
    </source>
</evidence>
<feature type="domain" description="Protein kinase" evidence="7">
    <location>
        <begin position="174"/>
        <end position="418"/>
    </location>
</feature>
<comment type="caution">
    <text evidence="8">The sequence shown here is derived from an EMBL/GenBank/DDBJ whole genome shotgun (WGS) entry which is preliminary data.</text>
</comment>
<dbReference type="PANTHER" id="PTHR47973">
    <property type="entry name" value="CYSTEINE-RICH RECEPTOR-LIKE PROTEIN KINASE 3"/>
    <property type="match status" value="1"/>
</dbReference>
<keyword evidence="4 5" id="KW-0067">ATP-binding</keyword>
<dbReference type="PROSITE" id="PS50011">
    <property type="entry name" value="PROTEIN_KINASE_DOM"/>
    <property type="match status" value="1"/>
</dbReference>
<dbReference type="InterPro" id="IPR000719">
    <property type="entry name" value="Prot_kinase_dom"/>
</dbReference>
<keyword evidence="1" id="KW-0808">Transferase</keyword>
<feature type="binding site" evidence="5">
    <location>
        <position position="202"/>
    </location>
    <ligand>
        <name>ATP</name>
        <dbReference type="ChEBI" id="CHEBI:30616"/>
    </ligand>
</feature>
<sequence>MLFMDFKSETKVEDVCGYDASNSDATGVSISSIALLGEKHGVEKDRAVSPADHQVSASKEIYWSCNSDVNNILSTVPLPATALLSDVDGDFKCLLQGHTHDEWDICLLFPENNKSWLTASGLEENIVFSIEIKFRISMMAGGCAVPIHTIMREVSIAKTKNFTYNLLVGATNNFHRSNKIGRGGFGTVYKGVLKNGREVAVKVLSAESKQGEREFMTEIDTISNVKHPNLVELLGCCVYGRNRILCIHRFRRSIKLEWEKRSAICMGTARGLAYLLDEDLQPKIGDFGLAKLFPDNITHISTKIAGTTGYLAPEYVLGGQLTLNADVYSFGVLTLEVVSGRSSGNTNYGGGDKLLMEWAWELYEDGKLLDLVDPELEEFPKGEVIRYMKVALFCAQANASRRPLMSQVTEMLSRNARLNEDQLTPPGFFEGSSRKSGMVSKNKSSDTSTSHHMSSFAITTTEVAPR</sequence>
<evidence type="ECO:0000256" key="2">
    <source>
        <dbReference type="ARBA" id="ARBA00022741"/>
    </source>
</evidence>
<evidence type="ECO:0000313" key="8">
    <source>
        <dbReference type="EMBL" id="KAG6416554.1"/>
    </source>
</evidence>
<dbReference type="Gene3D" id="3.30.200.20">
    <property type="entry name" value="Phosphorylase Kinase, domain 1"/>
    <property type="match status" value="1"/>
</dbReference>
<dbReference type="AlphaFoldDB" id="A0A8X8XP76"/>
<feature type="compositionally biased region" description="Low complexity" evidence="6">
    <location>
        <begin position="445"/>
        <end position="455"/>
    </location>
</feature>
<dbReference type="InterPro" id="IPR052059">
    <property type="entry name" value="CR_Ser/Thr_kinase"/>
</dbReference>
<evidence type="ECO:0000256" key="3">
    <source>
        <dbReference type="ARBA" id="ARBA00022777"/>
    </source>
</evidence>
<dbReference type="InterPro" id="IPR001245">
    <property type="entry name" value="Ser-Thr/Tyr_kinase_cat_dom"/>
</dbReference>
<proteinExistence type="predicted"/>
<accession>A0A8X8XP76</accession>
<dbReference type="SUPFAM" id="SSF56112">
    <property type="entry name" value="Protein kinase-like (PK-like)"/>
    <property type="match status" value="1"/>
</dbReference>
<dbReference type="PROSITE" id="PS00107">
    <property type="entry name" value="PROTEIN_KINASE_ATP"/>
    <property type="match status" value="1"/>
</dbReference>
<evidence type="ECO:0000256" key="4">
    <source>
        <dbReference type="ARBA" id="ARBA00022840"/>
    </source>
</evidence>
<protein>
    <recommendedName>
        <fullName evidence="7">Protein kinase domain-containing protein</fullName>
    </recommendedName>
</protein>
<keyword evidence="2 5" id="KW-0547">Nucleotide-binding</keyword>
<gene>
    <name evidence="8" type="ORF">SASPL_123986</name>
</gene>
<keyword evidence="3" id="KW-0418">Kinase</keyword>
<dbReference type="GO" id="GO:0004672">
    <property type="term" value="F:protein kinase activity"/>
    <property type="evidence" value="ECO:0007669"/>
    <property type="project" value="InterPro"/>
</dbReference>
<feature type="compositionally biased region" description="Polar residues" evidence="6">
    <location>
        <begin position="456"/>
        <end position="466"/>
    </location>
</feature>
<keyword evidence="9" id="KW-1185">Reference proteome</keyword>
<dbReference type="FunFam" id="3.30.200.20:FF:000162">
    <property type="entry name" value="Adenine nucleotide alpha hydrolase-like domain kinase"/>
    <property type="match status" value="1"/>
</dbReference>
<evidence type="ECO:0000256" key="6">
    <source>
        <dbReference type="SAM" id="MobiDB-lite"/>
    </source>
</evidence>
<reference evidence="8" key="1">
    <citation type="submission" date="2018-01" db="EMBL/GenBank/DDBJ databases">
        <authorList>
            <person name="Mao J.F."/>
        </authorList>
    </citation>
    <scope>NUCLEOTIDE SEQUENCE</scope>
    <source>
        <strain evidence="8">Huo1</strain>
        <tissue evidence="8">Leaf</tissue>
    </source>
</reference>
<feature type="region of interest" description="Disordered" evidence="6">
    <location>
        <begin position="422"/>
        <end position="466"/>
    </location>
</feature>
<dbReference type="Gene3D" id="1.10.510.10">
    <property type="entry name" value="Transferase(Phosphotransferase) domain 1"/>
    <property type="match status" value="1"/>
</dbReference>
<dbReference type="InterPro" id="IPR011009">
    <property type="entry name" value="Kinase-like_dom_sf"/>
</dbReference>
<dbReference type="InterPro" id="IPR017441">
    <property type="entry name" value="Protein_kinase_ATP_BS"/>
</dbReference>
<name>A0A8X8XP76_SALSN</name>